<keyword evidence="2" id="KW-0472">Membrane</keyword>
<feature type="region of interest" description="Disordered" evidence="1">
    <location>
        <begin position="245"/>
        <end position="325"/>
    </location>
</feature>
<dbReference type="EMBL" id="CAXDID020000142">
    <property type="protein sequence ID" value="CAL6039443.1"/>
    <property type="molecule type" value="Genomic_DNA"/>
</dbReference>
<protein>
    <recommendedName>
        <fullName evidence="6">SUN domain-containing protein</fullName>
    </recommendedName>
</protein>
<reference evidence="3" key="1">
    <citation type="submission" date="2023-06" db="EMBL/GenBank/DDBJ databases">
        <authorList>
            <person name="Kurt Z."/>
        </authorList>
    </citation>
    <scope>NUCLEOTIDE SEQUENCE</scope>
</reference>
<feature type="compositionally biased region" description="Basic and acidic residues" evidence="1">
    <location>
        <begin position="186"/>
        <end position="208"/>
    </location>
</feature>
<proteinExistence type="predicted"/>
<feature type="region of interest" description="Disordered" evidence="1">
    <location>
        <begin position="61"/>
        <end position="95"/>
    </location>
</feature>
<reference evidence="4 5" key="2">
    <citation type="submission" date="2024-07" db="EMBL/GenBank/DDBJ databases">
        <authorList>
            <person name="Akdeniz Z."/>
        </authorList>
    </citation>
    <scope>NUCLEOTIDE SEQUENCE [LARGE SCALE GENOMIC DNA]</scope>
</reference>
<accession>A0AA86P8Q5</accession>
<sequence>MQSSYMNASANEDPEYFNRILNELDDLQRSYLTRDTEQSIKTSAQNLQKGYESVRTYLIQRAEPPRPAGGPDIQPLQPGQMLPLDPLNRPESESEVPMLGEFKITRPNMDDVYTKEQLKQMNAEKKAMEQTRKLEQTKLMNEEKQKQKEEAARLKQEAALLKTQTQERLAAEAAQRKLESSLLKTQTEEAKKLAKQQKLEAEAARKAEIEAEKQKKKLEELELAKLQGDQKTVYEAELKLKKEEEARLKKEQELEKNRLKKEQKELEAAEKKKKQEEKALKDKEAKEERDKAKKEADEAKRQKKLEAEQLRKTQKEEKENLRRTQNVEVRKEPTGPVGKFLVEISDFSEYLRFKASKKNFCYNWCILVLLSVIAAMTGLTAYFIYSCCFKSGMPATGGSTHTVTNEVDPKIFKQLFEDLKSIKLSIKEKHDSKLEPLVDQIKHLQHKVEELSKKIPEAHAPEINYGEIQARIETLLKQLKPEGHAAANIDTSDITAKLNQIENQLSSILENTQIKHDNEYQEVFDLFDKFDVINRPTNRSKLIHKLNSMSLRKSNPIDNIFKQRKRFYQGQCYVPPESQPQFTVEAEPFKAKYLVVGHPLETDSTAIGRKFAPQFITITIKYKSSQTEISTMTLQKVEFKIDGPMFQVYSFQELGISEFDIISMTLDFEAQDGGKKLCIYEVIVLGEYVQ</sequence>
<feature type="region of interest" description="Disordered" evidence="1">
    <location>
        <begin position="182"/>
        <end position="208"/>
    </location>
</feature>
<evidence type="ECO:0000256" key="2">
    <source>
        <dbReference type="SAM" id="Phobius"/>
    </source>
</evidence>
<comment type="caution">
    <text evidence="3">The sequence shown here is derived from an EMBL/GenBank/DDBJ whole genome shotgun (WGS) entry which is preliminary data.</text>
</comment>
<organism evidence="3">
    <name type="scientific">Hexamita inflata</name>
    <dbReference type="NCBI Taxonomy" id="28002"/>
    <lineage>
        <taxon>Eukaryota</taxon>
        <taxon>Metamonada</taxon>
        <taxon>Diplomonadida</taxon>
        <taxon>Hexamitidae</taxon>
        <taxon>Hexamitinae</taxon>
        <taxon>Hexamita</taxon>
    </lineage>
</organism>
<name>A0AA86P8Q5_9EUKA</name>
<feature type="compositionally biased region" description="Basic and acidic residues" evidence="1">
    <location>
        <begin position="245"/>
        <end position="322"/>
    </location>
</feature>
<dbReference type="AlphaFoldDB" id="A0AA86P8Q5"/>
<dbReference type="Proteomes" id="UP001642409">
    <property type="component" value="Unassembled WGS sequence"/>
</dbReference>
<evidence type="ECO:0000256" key="1">
    <source>
        <dbReference type="SAM" id="MobiDB-lite"/>
    </source>
</evidence>
<feature type="transmembrane region" description="Helical" evidence="2">
    <location>
        <begin position="361"/>
        <end position="385"/>
    </location>
</feature>
<evidence type="ECO:0000313" key="4">
    <source>
        <dbReference type="EMBL" id="CAL6039443.1"/>
    </source>
</evidence>
<evidence type="ECO:0000313" key="5">
    <source>
        <dbReference type="Proteomes" id="UP001642409"/>
    </source>
</evidence>
<keyword evidence="2" id="KW-1133">Transmembrane helix</keyword>
<evidence type="ECO:0008006" key="6">
    <source>
        <dbReference type="Google" id="ProtNLM"/>
    </source>
</evidence>
<keyword evidence="5" id="KW-1185">Reference proteome</keyword>
<keyword evidence="2" id="KW-0812">Transmembrane</keyword>
<gene>
    <name evidence="3" type="ORF">HINF_LOCUS19312</name>
    <name evidence="4" type="ORF">HINF_LOCUS37859</name>
</gene>
<dbReference type="EMBL" id="CATOUU010000495">
    <property type="protein sequence ID" value="CAI9931667.1"/>
    <property type="molecule type" value="Genomic_DNA"/>
</dbReference>
<evidence type="ECO:0000313" key="3">
    <source>
        <dbReference type="EMBL" id="CAI9931667.1"/>
    </source>
</evidence>